<dbReference type="PROSITE" id="PS00211">
    <property type="entry name" value="ABC_TRANSPORTER_1"/>
    <property type="match status" value="1"/>
</dbReference>
<dbReference type="SMART" id="SM00382">
    <property type="entry name" value="AAA"/>
    <property type="match status" value="1"/>
</dbReference>
<keyword evidence="10" id="KW-1185">Reference proteome</keyword>
<accession>A0A495K816</accession>
<keyword evidence="3" id="KW-0547">Nucleotide-binding</keyword>
<dbReference type="EMBL" id="JAWLUM010000002">
    <property type="protein sequence ID" value="MDV7134637.1"/>
    <property type="molecule type" value="Genomic_DNA"/>
</dbReference>
<evidence type="ECO:0000313" key="7">
    <source>
        <dbReference type="EMBL" id="MDV7134637.1"/>
    </source>
</evidence>
<dbReference type="GO" id="GO:0046677">
    <property type="term" value="P:response to antibiotic"/>
    <property type="evidence" value="ECO:0007669"/>
    <property type="project" value="UniProtKB-KW"/>
</dbReference>
<reference evidence="8 9" key="1">
    <citation type="submission" date="2018-10" db="EMBL/GenBank/DDBJ databases">
        <title>Sequencing the genomes of 1000 actinobacteria strains.</title>
        <authorList>
            <person name="Klenk H.-P."/>
        </authorList>
    </citation>
    <scope>NUCLEOTIDE SEQUENCE [LARGE SCALE GENOMIC DNA]</scope>
    <source>
        <strain evidence="8 9">DSM 44343</strain>
    </source>
</reference>
<dbReference type="Proteomes" id="UP001185792">
    <property type="component" value="Unassembled WGS sequence"/>
</dbReference>
<name>A0A315SF61_WILMA</name>
<dbReference type="CDD" id="cd03230">
    <property type="entry name" value="ABC_DR_subfamily_A"/>
    <property type="match status" value="1"/>
</dbReference>
<evidence type="ECO:0000256" key="3">
    <source>
        <dbReference type="ARBA" id="ARBA00022741"/>
    </source>
</evidence>
<dbReference type="SUPFAM" id="SSF52540">
    <property type="entry name" value="P-loop containing nucleoside triphosphate hydrolases"/>
    <property type="match status" value="1"/>
</dbReference>
<dbReference type="GO" id="GO:0016887">
    <property type="term" value="F:ATP hydrolysis activity"/>
    <property type="evidence" value="ECO:0007669"/>
    <property type="project" value="InterPro"/>
</dbReference>
<evidence type="ECO:0000259" key="6">
    <source>
        <dbReference type="PROSITE" id="PS50893"/>
    </source>
</evidence>
<dbReference type="PANTHER" id="PTHR42711:SF17">
    <property type="entry name" value="ABC TRANSPORTER ATP-BINDING PROTEIN"/>
    <property type="match status" value="1"/>
</dbReference>
<keyword evidence="5" id="KW-0046">Antibiotic resistance</keyword>
<keyword evidence="4 8" id="KW-0067">ATP-binding</keyword>
<evidence type="ECO:0000256" key="1">
    <source>
        <dbReference type="ARBA" id="ARBA00004202"/>
    </source>
</evidence>
<dbReference type="Proteomes" id="UP000274762">
    <property type="component" value="Unassembled WGS sequence"/>
</dbReference>
<dbReference type="InterPro" id="IPR017871">
    <property type="entry name" value="ABC_transporter-like_CS"/>
</dbReference>
<dbReference type="Gene3D" id="3.40.50.300">
    <property type="entry name" value="P-loop containing nucleotide triphosphate hydrolases"/>
    <property type="match status" value="1"/>
</dbReference>
<dbReference type="InterPro" id="IPR027417">
    <property type="entry name" value="P-loop_NTPase"/>
</dbReference>
<sequence>MTSQTSMNVLDSSRTGSTSVRVDGLTMRYGTTDVLKDVGFEIPSGQKVAVLGPNGAGKSTLIEILEGLRKPSGGNVSVLGHRPDDAPEQWRSRLGVVLQAWRDHGTWKIGDFLRYISAAHRAAGVANLWPVDELLEAVELGDRANQQIRSLSGGQRRRVDVAAALISRPELLFLDEPTTGFDPEIRQSFYELVRSLAHSTTIIWATHNLYEAEEMCERIIILNHGRVVADGSPTELRATLASTSTVSWMSEQGPRRRVVADSDSLVRELVTGPERAWNLEVQRGTLEQVYLSIVRENNTAEEVRP</sequence>
<dbReference type="PROSITE" id="PS50893">
    <property type="entry name" value="ABC_TRANSPORTER_2"/>
    <property type="match status" value="1"/>
</dbReference>
<dbReference type="PANTHER" id="PTHR42711">
    <property type="entry name" value="ABC TRANSPORTER ATP-BINDING PROTEIN"/>
    <property type="match status" value="1"/>
</dbReference>
<reference evidence="7 10" key="2">
    <citation type="submission" date="2023-10" db="EMBL/GenBank/DDBJ databases">
        <title>Development of a sustainable strategy for remediation of hydrocarbon-contaminated territories based on the waste exchange concept.</title>
        <authorList>
            <person name="Krivoruchko A."/>
        </authorList>
    </citation>
    <scope>NUCLEOTIDE SEQUENCE [LARGE SCALE GENOMIC DNA]</scope>
    <source>
        <strain evidence="7 10">IEGM 1236</strain>
    </source>
</reference>
<evidence type="ECO:0000256" key="5">
    <source>
        <dbReference type="ARBA" id="ARBA00023251"/>
    </source>
</evidence>
<evidence type="ECO:0000313" key="9">
    <source>
        <dbReference type="Proteomes" id="UP000274762"/>
    </source>
</evidence>
<keyword evidence="2" id="KW-0813">Transport</keyword>
<dbReference type="GO" id="GO:0005886">
    <property type="term" value="C:plasma membrane"/>
    <property type="evidence" value="ECO:0007669"/>
    <property type="project" value="UniProtKB-SubCell"/>
</dbReference>
<dbReference type="InterPro" id="IPR050763">
    <property type="entry name" value="ABC_transporter_ATP-binding"/>
</dbReference>
<proteinExistence type="predicted"/>
<comment type="subcellular location">
    <subcellularLocation>
        <location evidence="1">Cell membrane</location>
        <topology evidence="1">Peripheral membrane protein</topology>
    </subcellularLocation>
</comment>
<evidence type="ECO:0000256" key="2">
    <source>
        <dbReference type="ARBA" id="ARBA00022448"/>
    </source>
</evidence>
<gene>
    <name evidence="8" type="ORF">DFJ75_3612</name>
    <name evidence="7" type="ORF">R4198_13095</name>
</gene>
<accession>A0A315SF61</accession>
<evidence type="ECO:0000313" key="10">
    <source>
        <dbReference type="Proteomes" id="UP001185792"/>
    </source>
</evidence>
<evidence type="ECO:0000256" key="4">
    <source>
        <dbReference type="ARBA" id="ARBA00022840"/>
    </source>
</evidence>
<protein>
    <submittedName>
        <fullName evidence="7">ABC transporter ATP-binding protein</fullName>
    </submittedName>
    <submittedName>
        <fullName evidence="8">ABC-2 type transport system ATP-binding protein</fullName>
    </submittedName>
</protein>
<dbReference type="AlphaFoldDB" id="A0A315SF61"/>
<dbReference type="InterPro" id="IPR003439">
    <property type="entry name" value="ABC_transporter-like_ATP-bd"/>
</dbReference>
<dbReference type="GO" id="GO:0005524">
    <property type="term" value="F:ATP binding"/>
    <property type="evidence" value="ECO:0007669"/>
    <property type="project" value="UniProtKB-KW"/>
</dbReference>
<comment type="caution">
    <text evidence="8">The sequence shown here is derived from an EMBL/GenBank/DDBJ whole genome shotgun (WGS) entry which is preliminary data.</text>
</comment>
<organism evidence="8 9">
    <name type="scientific">Williamsia marianensis</name>
    <dbReference type="NCBI Taxonomy" id="85044"/>
    <lineage>
        <taxon>Bacteria</taxon>
        <taxon>Bacillati</taxon>
        <taxon>Actinomycetota</taxon>
        <taxon>Actinomycetes</taxon>
        <taxon>Mycobacteriales</taxon>
        <taxon>Nocardiaceae</taxon>
        <taxon>Williamsia</taxon>
    </lineage>
</organism>
<dbReference type="InterPro" id="IPR003593">
    <property type="entry name" value="AAA+_ATPase"/>
</dbReference>
<dbReference type="EMBL" id="RBKV01000001">
    <property type="protein sequence ID" value="RKR96758.1"/>
    <property type="molecule type" value="Genomic_DNA"/>
</dbReference>
<feature type="domain" description="ABC transporter" evidence="6">
    <location>
        <begin position="20"/>
        <end position="249"/>
    </location>
</feature>
<dbReference type="RefSeq" id="WP_207779707.1">
    <property type="nucleotide sequence ID" value="NZ_CBCRXS010000003.1"/>
</dbReference>
<dbReference type="Pfam" id="PF00005">
    <property type="entry name" value="ABC_tran"/>
    <property type="match status" value="1"/>
</dbReference>
<evidence type="ECO:0000313" key="8">
    <source>
        <dbReference type="EMBL" id="RKR96758.1"/>
    </source>
</evidence>